<feature type="transmembrane region" description="Helical" evidence="1">
    <location>
        <begin position="127"/>
        <end position="144"/>
    </location>
</feature>
<evidence type="ECO:0000313" key="3">
    <source>
        <dbReference type="Proteomes" id="UP001056336"/>
    </source>
</evidence>
<evidence type="ECO:0000256" key="1">
    <source>
        <dbReference type="SAM" id="Phobius"/>
    </source>
</evidence>
<feature type="transmembrane region" description="Helical" evidence="1">
    <location>
        <begin position="104"/>
        <end position="121"/>
    </location>
</feature>
<keyword evidence="1" id="KW-0472">Membrane</keyword>
<dbReference type="RefSeq" id="WP_249769580.1">
    <property type="nucleotide sequence ID" value="NZ_CP097332.1"/>
</dbReference>
<feature type="transmembrane region" description="Helical" evidence="1">
    <location>
        <begin position="262"/>
        <end position="281"/>
    </location>
</feature>
<dbReference type="Proteomes" id="UP001056336">
    <property type="component" value="Chromosome"/>
</dbReference>
<evidence type="ECO:0000313" key="2">
    <source>
        <dbReference type="EMBL" id="UQX87133.1"/>
    </source>
</evidence>
<feature type="transmembrane region" description="Helical" evidence="1">
    <location>
        <begin position="195"/>
        <end position="214"/>
    </location>
</feature>
<accession>A0ABY4QV09</accession>
<keyword evidence="1" id="KW-1133">Transmembrane helix</keyword>
<reference evidence="2" key="2">
    <citation type="submission" date="2022-05" db="EMBL/GenBank/DDBJ databases">
        <authorList>
            <person name="Kim J.-S."/>
            <person name="Lee K."/>
            <person name="Suh M."/>
            <person name="Eom M."/>
            <person name="Kim J.-S."/>
            <person name="Kim D.-S."/>
            <person name="Ko S.-H."/>
            <person name="Shin Y."/>
            <person name="Lee J.-S."/>
        </authorList>
    </citation>
    <scope>NUCLEOTIDE SEQUENCE</scope>
    <source>
        <strain evidence="2">N237</strain>
    </source>
</reference>
<dbReference type="EMBL" id="CP097332">
    <property type="protein sequence ID" value="UQX87133.1"/>
    <property type="molecule type" value="Genomic_DNA"/>
</dbReference>
<sequence>MTHGQRRRVGVLVVGWPLVLTAVLLWPMHRSGYLLGRDMVFTPRQPLTRASAGAGAGSPRAVPLDALVALGSRIIDGALLGRVLVGLVLPLAAWGMLRLLGPRSLPALLLAGGLAVWNPFVVERLALGQWALLYAYAALPWIAVSARSVRADERRTVGWAALFASVALASITPTGALIGAAAAVVLVAGTWLRSSAVLILAGLAQLAWVLPAVLGSASSVSDPAAVAVFAARSERAGGVLLSLLGLGGIWDRTATPDSRAGLLGYLGTGLVVLALAAFLWWRRTLSPASDRTEWPRLAALAAAGFVFAAVSSVPGGGGVVRWAVEHVPGAGLWRDSQKWLIPLVMVAVLGAALLVDQAVAALRGRSVGSVVVMLAVALFVPVALLPDAAASMRPTITPVHYPQGWAAARDVIAAGPSGTVLSLPFASYRRFPWVSAVNVIDPLPRWLSQPVLVDDRLVVDGRRLAGEDPQAALLAAVLASRGSDPVGLATALADHGVRWVWVERDGGGADATSAVDLSGLTMRYQDNSVALYQVPAPAKGGPGHTATPDRTLRGNRLTVLIAVDALVAGALVLSLGVIAVAAARRCYTRR</sequence>
<gene>
    <name evidence="2" type="ORF">M6D93_12575</name>
</gene>
<organism evidence="2 3">
    <name type="scientific">Jatrophihabitans telluris</name>
    <dbReference type="NCBI Taxonomy" id="2038343"/>
    <lineage>
        <taxon>Bacteria</taxon>
        <taxon>Bacillati</taxon>
        <taxon>Actinomycetota</taxon>
        <taxon>Actinomycetes</taxon>
        <taxon>Jatrophihabitantales</taxon>
        <taxon>Jatrophihabitantaceae</taxon>
        <taxon>Jatrophihabitans</taxon>
    </lineage>
</organism>
<feature type="transmembrane region" description="Helical" evidence="1">
    <location>
        <begin position="9"/>
        <end position="29"/>
    </location>
</feature>
<name>A0ABY4QV09_9ACTN</name>
<protein>
    <recommendedName>
        <fullName evidence="4">YfhO family protein</fullName>
    </recommendedName>
</protein>
<feature type="transmembrane region" description="Helical" evidence="1">
    <location>
        <begin position="557"/>
        <end position="583"/>
    </location>
</feature>
<feature type="transmembrane region" description="Helical" evidence="1">
    <location>
        <begin position="156"/>
        <end position="189"/>
    </location>
</feature>
<evidence type="ECO:0008006" key="4">
    <source>
        <dbReference type="Google" id="ProtNLM"/>
    </source>
</evidence>
<feature type="transmembrane region" description="Helical" evidence="1">
    <location>
        <begin position="367"/>
        <end position="385"/>
    </location>
</feature>
<keyword evidence="1" id="KW-0812">Transmembrane</keyword>
<feature type="transmembrane region" description="Helical" evidence="1">
    <location>
        <begin position="79"/>
        <end position="97"/>
    </location>
</feature>
<feature type="transmembrane region" description="Helical" evidence="1">
    <location>
        <begin position="226"/>
        <end position="250"/>
    </location>
</feature>
<reference evidence="2" key="1">
    <citation type="journal article" date="2018" name="Int. J. Syst. Evol. Microbiol.">
        <title>Jatrophihabitans telluris sp. nov., isolated from sediment soil of lava forest wetlands and the emended description of the genus Jatrophihabitans.</title>
        <authorList>
            <person name="Lee K.C."/>
            <person name="Suh M.K."/>
            <person name="Eom M.K."/>
            <person name="Kim K.K."/>
            <person name="Kim J.S."/>
            <person name="Kim D.S."/>
            <person name="Ko S.H."/>
            <person name="Shin Y.K."/>
            <person name="Lee J.S."/>
        </authorList>
    </citation>
    <scope>NUCLEOTIDE SEQUENCE</scope>
    <source>
        <strain evidence="2">N237</strain>
    </source>
</reference>
<feature type="transmembrane region" description="Helical" evidence="1">
    <location>
        <begin position="339"/>
        <end position="355"/>
    </location>
</feature>
<keyword evidence="3" id="KW-1185">Reference proteome</keyword>
<feature type="transmembrane region" description="Helical" evidence="1">
    <location>
        <begin position="297"/>
        <end position="319"/>
    </location>
</feature>
<proteinExistence type="predicted"/>